<evidence type="ECO:0000313" key="1">
    <source>
        <dbReference type="EMBL" id="GBM07803.1"/>
    </source>
</evidence>
<evidence type="ECO:0000313" key="2">
    <source>
        <dbReference type="Proteomes" id="UP000499080"/>
    </source>
</evidence>
<gene>
    <name evidence="1" type="ORF">AVEN_33091_1</name>
</gene>
<protein>
    <submittedName>
        <fullName evidence="1">Uncharacterized protein</fullName>
    </submittedName>
</protein>
<keyword evidence="2" id="KW-1185">Reference proteome</keyword>
<accession>A0A4Y2CTW2</accession>
<name>A0A4Y2CTW2_ARAVE</name>
<comment type="caution">
    <text evidence="1">The sequence shown here is derived from an EMBL/GenBank/DDBJ whole genome shotgun (WGS) entry which is preliminary data.</text>
</comment>
<organism evidence="1 2">
    <name type="scientific">Araneus ventricosus</name>
    <name type="common">Orbweaver spider</name>
    <name type="synonym">Epeira ventricosa</name>
    <dbReference type="NCBI Taxonomy" id="182803"/>
    <lineage>
        <taxon>Eukaryota</taxon>
        <taxon>Metazoa</taxon>
        <taxon>Ecdysozoa</taxon>
        <taxon>Arthropoda</taxon>
        <taxon>Chelicerata</taxon>
        <taxon>Arachnida</taxon>
        <taxon>Araneae</taxon>
        <taxon>Araneomorphae</taxon>
        <taxon>Entelegynae</taxon>
        <taxon>Araneoidea</taxon>
        <taxon>Araneidae</taxon>
        <taxon>Araneus</taxon>
    </lineage>
</organism>
<proteinExistence type="predicted"/>
<sequence>MYCCELGMSLPSNVSLIIGKRVLQECVWEYKGNGSINSRPWRQIWRLCRRNVGSQKYWNFLDISTRGRDPDLTSDVTACRGTIKGPSSDRRIIVRVDRLGSPLESLFGALSAVRASKLLDAERY</sequence>
<reference evidence="1 2" key="1">
    <citation type="journal article" date="2019" name="Sci. Rep.">
        <title>Orb-weaving spider Araneus ventricosus genome elucidates the spidroin gene catalogue.</title>
        <authorList>
            <person name="Kono N."/>
            <person name="Nakamura H."/>
            <person name="Ohtoshi R."/>
            <person name="Moran D.A.P."/>
            <person name="Shinohara A."/>
            <person name="Yoshida Y."/>
            <person name="Fujiwara M."/>
            <person name="Mori M."/>
            <person name="Tomita M."/>
            <person name="Arakawa K."/>
        </authorList>
    </citation>
    <scope>NUCLEOTIDE SEQUENCE [LARGE SCALE GENOMIC DNA]</scope>
</reference>
<dbReference type="Proteomes" id="UP000499080">
    <property type="component" value="Unassembled WGS sequence"/>
</dbReference>
<dbReference type="EMBL" id="BGPR01000247">
    <property type="protein sequence ID" value="GBM07803.1"/>
    <property type="molecule type" value="Genomic_DNA"/>
</dbReference>
<dbReference type="AlphaFoldDB" id="A0A4Y2CTW2"/>